<name>A0AAD1RMQ4_PELCU</name>
<evidence type="ECO:0000256" key="1">
    <source>
        <dbReference type="SAM" id="MobiDB-lite"/>
    </source>
</evidence>
<dbReference type="EMBL" id="OW240914">
    <property type="protein sequence ID" value="CAH2274619.1"/>
    <property type="molecule type" value="Genomic_DNA"/>
</dbReference>
<keyword evidence="3" id="KW-1185">Reference proteome</keyword>
<dbReference type="AlphaFoldDB" id="A0AAD1RMQ4"/>
<evidence type="ECO:0000313" key="3">
    <source>
        <dbReference type="Proteomes" id="UP001295444"/>
    </source>
</evidence>
<gene>
    <name evidence="2" type="ORF">PECUL_23A044272</name>
</gene>
<protein>
    <submittedName>
        <fullName evidence="2">Uncharacterized protein</fullName>
    </submittedName>
</protein>
<feature type="region of interest" description="Disordered" evidence="1">
    <location>
        <begin position="64"/>
        <end position="85"/>
    </location>
</feature>
<organism evidence="2 3">
    <name type="scientific">Pelobates cultripes</name>
    <name type="common">Western spadefoot toad</name>
    <dbReference type="NCBI Taxonomy" id="61616"/>
    <lineage>
        <taxon>Eukaryota</taxon>
        <taxon>Metazoa</taxon>
        <taxon>Chordata</taxon>
        <taxon>Craniata</taxon>
        <taxon>Vertebrata</taxon>
        <taxon>Euteleostomi</taxon>
        <taxon>Amphibia</taxon>
        <taxon>Batrachia</taxon>
        <taxon>Anura</taxon>
        <taxon>Pelobatoidea</taxon>
        <taxon>Pelobatidae</taxon>
        <taxon>Pelobates</taxon>
    </lineage>
</organism>
<evidence type="ECO:0000313" key="2">
    <source>
        <dbReference type="EMBL" id="CAH2274619.1"/>
    </source>
</evidence>
<proteinExistence type="predicted"/>
<sequence length="85" mass="9259">MHRQRGREFLLYRGQPGIMSTSRGIQQSDPRGGFLYGVLKVGYVHCNVSANLFFFRADVTSSQSSGAMDLAPGNKPNEAPSPGLK</sequence>
<accession>A0AAD1RMQ4</accession>
<reference evidence="2" key="1">
    <citation type="submission" date="2022-03" db="EMBL/GenBank/DDBJ databases">
        <authorList>
            <person name="Alioto T."/>
            <person name="Alioto T."/>
            <person name="Gomez Garrido J."/>
        </authorList>
    </citation>
    <scope>NUCLEOTIDE SEQUENCE</scope>
</reference>
<dbReference type="Proteomes" id="UP001295444">
    <property type="component" value="Chromosome 03"/>
</dbReference>